<dbReference type="Pfam" id="PF00072">
    <property type="entry name" value="Response_reg"/>
    <property type="match status" value="1"/>
</dbReference>
<dbReference type="SMART" id="SM00448">
    <property type="entry name" value="REC"/>
    <property type="match status" value="1"/>
</dbReference>
<evidence type="ECO:0000313" key="3">
    <source>
        <dbReference type="EMBL" id="SFQ17796.1"/>
    </source>
</evidence>
<dbReference type="Gene3D" id="3.40.50.2300">
    <property type="match status" value="1"/>
</dbReference>
<accession>A0A1I5WEI7</accession>
<evidence type="ECO:0000256" key="1">
    <source>
        <dbReference type="PROSITE-ProRule" id="PRU00169"/>
    </source>
</evidence>
<dbReference type="RefSeq" id="WP_143096269.1">
    <property type="nucleotide sequence ID" value="NZ_FOXA01000044.1"/>
</dbReference>
<dbReference type="InterPro" id="IPR001789">
    <property type="entry name" value="Sig_transdc_resp-reg_receiver"/>
</dbReference>
<keyword evidence="1" id="KW-0597">Phosphoprotein</keyword>
<dbReference type="PROSITE" id="PS50110">
    <property type="entry name" value="RESPONSE_REGULATORY"/>
    <property type="match status" value="1"/>
</dbReference>
<name>A0A1I5WEI7_9RHOB</name>
<gene>
    <name evidence="3" type="ORF">SAMN04488047_14413</name>
</gene>
<feature type="modified residue" description="4-aspartylphosphate" evidence="1">
    <location>
        <position position="55"/>
    </location>
</feature>
<organism evidence="3 4">
    <name type="scientific">Tranquillimonas alkanivorans</name>
    <dbReference type="NCBI Taxonomy" id="441119"/>
    <lineage>
        <taxon>Bacteria</taxon>
        <taxon>Pseudomonadati</taxon>
        <taxon>Pseudomonadota</taxon>
        <taxon>Alphaproteobacteria</taxon>
        <taxon>Rhodobacterales</taxon>
        <taxon>Roseobacteraceae</taxon>
        <taxon>Tranquillimonas</taxon>
    </lineage>
</organism>
<protein>
    <submittedName>
        <fullName evidence="3">CheY chemotaxis protein or a CheY-like REC (Receiver) domain</fullName>
    </submittedName>
</protein>
<dbReference type="STRING" id="441119.SAMN04488047_14413"/>
<feature type="domain" description="Response regulatory" evidence="2">
    <location>
        <begin position="4"/>
        <end position="121"/>
    </location>
</feature>
<keyword evidence="4" id="KW-1185">Reference proteome</keyword>
<dbReference type="Proteomes" id="UP000199356">
    <property type="component" value="Unassembled WGS sequence"/>
</dbReference>
<dbReference type="AlphaFoldDB" id="A0A1I5WEI7"/>
<sequence>MKSTAMIVQRDPLLSQDLQEAFGELGIEVVAVSRDADAAARDAVTHLQPRYIVLDAGLVAGGDGLTLAHYARHHLPEVKLILVTGSEDEDAVKGLRAAAPLGVLRKPVLSVELERLIMNDWKGPPAEAGALARK</sequence>
<reference evidence="3 4" key="1">
    <citation type="submission" date="2016-10" db="EMBL/GenBank/DDBJ databases">
        <authorList>
            <person name="de Groot N.N."/>
        </authorList>
    </citation>
    <scope>NUCLEOTIDE SEQUENCE [LARGE SCALE GENOMIC DNA]</scope>
    <source>
        <strain evidence="3 4">DSM 19547</strain>
    </source>
</reference>
<dbReference type="GO" id="GO:0000160">
    <property type="term" value="P:phosphorelay signal transduction system"/>
    <property type="evidence" value="ECO:0007669"/>
    <property type="project" value="InterPro"/>
</dbReference>
<proteinExistence type="predicted"/>
<evidence type="ECO:0000259" key="2">
    <source>
        <dbReference type="PROSITE" id="PS50110"/>
    </source>
</evidence>
<dbReference type="InterPro" id="IPR011006">
    <property type="entry name" value="CheY-like_superfamily"/>
</dbReference>
<dbReference type="EMBL" id="FOXA01000044">
    <property type="protein sequence ID" value="SFQ17796.1"/>
    <property type="molecule type" value="Genomic_DNA"/>
</dbReference>
<dbReference type="SUPFAM" id="SSF52172">
    <property type="entry name" value="CheY-like"/>
    <property type="match status" value="1"/>
</dbReference>
<evidence type="ECO:0000313" key="4">
    <source>
        <dbReference type="Proteomes" id="UP000199356"/>
    </source>
</evidence>